<dbReference type="InterPro" id="IPR002937">
    <property type="entry name" value="Amino_oxidase"/>
</dbReference>
<dbReference type="Gene3D" id="3.90.660.20">
    <property type="entry name" value="Protoporphyrinogen oxidase, mitochondrial, domain 2"/>
    <property type="match status" value="1"/>
</dbReference>
<reference evidence="4 5" key="1">
    <citation type="journal article" date="2010" name="Nature">
        <title>The Ectocarpus genome and the independent evolution of multicellularity in brown algae.</title>
        <authorList>
            <person name="Cock J.M."/>
            <person name="Sterck L."/>
            <person name="Rouze P."/>
            <person name="Scornet D."/>
            <person name="Allen A.E."/>
            <person name="Amoutzias G."/>
            <person name="Anthouard V."/>
            <person name="Artiguenave F."/>
            <person name="Aury J.M."/>
            <person name="Badger J.H."/>
            <person name="Beszteri B."/>
            <person name="Billiau K."/>
            <person name="Bonnet E."/>
            <person name="Bothwell J.H."/>
            <person name="Bowler C."/>
            <person name="Boyen C."/>
            <person name="Brownlee C."/>
            <person name="Carrano C.J."/>
            <person name="Charrier B."/>
            <person name="Cho G.Y."/>
            <person name="Coelho S.M."/>
            <person name="Collen J."/>
            <person name="Corre E."/>
            <person name="Da Silva C."/>
            <person name="Delage L."/>
            <person name="Delaroque N."/>
            <person name="Dittami S.M."/>
            <person name="Doulbeau S."/>
            <person name="Elias M."/>
            <person name="Farnham G."/>
            <person name="Gachon C.M."/>
            <person name="Gschloessl B."/>
            <person name="Heesch S."/>
            <person name="Jabbari K."/>
            <person name="Jubin C."/>
            <person name="Kawai H."/>
            <person name="Kimura K."/>
            <person name="Kloareg B."/>
            <person name="Kupper F.C."/>
            <person name="Lang D."/>
            <person name="Le Bail A."/>
            <person name="Leblanc C."/>
            <person name="Lerouge P."/>
            <person name="Lohr M."/>
            <person name="Lopez P.J."/>
            <person name="Martens C."/>
            <person name="Maumus F."/>
            <person name="Michel G."/>
            <person name="Miranda-Saavedra D."/>
            <person name="Morales J."/>
            <person name="Moreau H."/>
            <person name="Motomura T."/>
            <person name="Nagasato C."/>
            <person name="Napoli C.A."/>
            <person name="Nelson D.R."/>
            <person name="Nyvall-Collen P."/>
            <person name="Peters A.F."/>
            <person name="Pommier C."/>
            <person name="Potin P."/>
            <person name="Poulain J."/>
            <person name="Quesneville H."/>
            <person name="Read B."/>
            <person name="Rensing S.A."/>
            <person name="Ritter A."/>
            <person name="Rousvoal S."/>
            <person name="Samanta M."/>
            <person name="Samson G."/>
            <person name="Schroeder D.C."/>
            <person name="Segurens B."/>
            <person name="Strittmatter M."/>
            <person name="Tonon T."/>
            <person name="Tregear J.W."/>
            <person name="Valentin K."/>
            <person name="von Dassow P."/>
            <person name="Yamagishi T."/>
            <person name="Van de Peer Y."/>
            <person name="Wincker P."/>
        </authorList>
    </citation>
    <scope>NUCLEOTIDE SEQUENCE [LARGE SCALE GENOMIC DNA]</scope>
    <source>
        <strain evidence="5">Ec32 / CCAP1310/4</strain>
    </source>
</reference>
<proteinExistence type="predicted"/>
<evidence type="ECO:0000313" key="5">
    <source>
        <dbReference type="Proteomes" id="UP000002630"/>
    </source>
</evidence>
<evidence type="ECO:0000256" key="1">
    <source>
        <dbReference type="SAM" id="MobiDB-lite"/>
    </source>
</evidence>
<gene>
    <name evidence="4" type="ORF">Esi_0348_0037</name>
</gene>
<dbReference type="Pfam" id="PF13450">
    <property type="entry name" value="NAD_binding_8"/>
    <property type="match status" value="1"/>
</dbReference>
<protein>
    <submittedName>
        <fullName evidence="4">Amine oxidase</fullName>
    </submittedName>
</protein>
<sequence>MGGMAYVCSRLVPLAIWVLVFVCRNAAGLVSTAHGTVTAASARRPLTMSNAGKKRQREVVVIGGGWAGFGAASHLSSAGVKVTLLEAQPSAGGLAAGWETAKGKRVEVGIHGFWRSYRNIDRLITEELRLDARKVFTRYERSALHTKDGLSVVAPILGELPKTPSSSWGRRCTRCSDRASALGLTKAFLDFDGSEEAWRRYDKITARELFRNAGVSQRLYDEFLEPMLLVLPMCPGEDCSAAAALSCFQYFALEHQGDFDVRWLRGSASDLIFAPWLRAIERDGGKVIGGKRVSTIRFKGLPVAESTLGTAAGVAKMASSGGEGNEGDEKGGGGQGAGDGEAWRKANGGGAVDGDPDAEGDGCSMWVETTDGEVFKPDAVVLAVGITAAKALVRSSPELASKPEFQALSNLRGVDVVATRLFFDRRIDLPRAASVAGGGLAPGLETAGLTFYHLNELQDAYRSQEASVVEVDMYHASPLLPMSDEGIMETALEALNKALPELGVASDMLEDFAVVRAPQAVSHFFPGAFQHLPRIQPSADLPSVFMCGDWVCRGGHRSWSQEKALVEGRRAAAAVCKQLGVREGYYPSILPIEEDEPHVRLGRSAFRRLRSTSLPSRATVGVFLG</sequence>
<dbReference type="EMBL" id="FN649760">
    <property type="protein sequence ID" value="CBJ32584.1"/>
    <property type="molecule type" value="Genomic_DNA"/>
</dbReference>
<feature type="chain" id="PRO_5003095558" evidence="2">
    <location>
        <begin position="29"/>
        <end position="625"/>
    </location>
</feature>
<feature type="region of interest" description="Disordered" evidence="1">
    <location>
        <begin position="317"/>
        <end position="363"/>
    </location>
</feature>
<dbReference type="AlphaFoldDB" id="D7FYP2"/>
<feature type="signal peptide" evidence="2">
    <location>
        <begin position="1"/>
        <end position="28"/>
    </location>
</feature>
<accession>D7FYP2</accession>
<dbReference type="PANTHER" id="PTHR42923:SF46">
    <property type="entry name" value="AMINE OXIDASE"/>
    <property type="match status" value="1"/>
</dbReference>
<dbReference type="SUPFAM" id="SSF51905">
    <property type="entry name" value="FAD/NAD(P)-binding domain"/>
    <property type="match status" value="1"/>
</dbReference>
<dbReference type="InParanoid" id="D7FYP2"/>
<keyword evidence="2" id="KW-0732">Signal</keyword>
<dbReference type="PANTHER" id="PTHR42923">
    <property type="entry name" value="PROTOPORPHYRINOGEN OXIDASE"/>
    <property type="match status" value="1"/>
</dbReference>
<dbReference type="GO" id="GO:0016491">
    <property type="term" value="F:oxidoreductase activity"/>
    <property type="evidence" value="ECO:0007669"/>
    <property type="project" value="InterPro"/>
</dbReference>
<name>D7FYP2_ECTSI</name>
<dbReference type="InterPro" id="IPR036188">
    <property type="entry name" value="FAD/NAD-bd_sf"/>
</dbReference>
<evidence type="ECO:0000259" key="3">
    <source>
        <dbReference type="Pfam" id="PF01593"/>
    </source>
</evidence>
<organism evidence="4 5">
    <name type="scientific">Ectocarpus siliculosus</name>
    <name type="common">Brown alga</name>
    <name type="synonym">Conferva siliculosa</name>
    <dbReference type="NCBI Taxonomy" id="2880"/>
    <lineage>
        <taxon>Eukaryota</taxon>
        <taxon>Sar</taxon>
        <taxon>Stramenopiles</taxon>
        <taxon>Ochrophyta</taxon>
        <taxon>PX clade</taxon>
        <taxon>Phaeophyceae</taxon>
        <taxon>Ectocarpales</taxon>
        <taxon>Ectocarpaceae</taxon>
        <taxon>Ectocarpus</taxon>
    </lineage>
</organism>
<dbReference type="Gene3D" id="3.50.50.60">
    <property type="entry name" value="FAD/NAD(P)-binding domain"/>
    <property type="match status" value="2"/>
</dbReference>
<dbReference type="InterPro" id="IPR050464">
    <property type="entry name" value="Zeta_carotene_desat/Oxidored"/>
</dbReference>
<dbReference type="Pfam" id="PF01593">
    <property type="entry name" value="Amino_oxidase"/>
    <property type="match status" value="1"/>
</dbReference>
<dbReference type="PRINTS" id="PR00419">
    <property type="entry name" value="ADXRDTASE"/>
</dbReference>
<dbReference type="STRING" id="2880.D7FYP2"/>
<dbReference type="eggNOG" id="KOG0029">
    <property type="taxonomic scope" value="Eukaryota"/>
</dbReference>
<dbReference type="Proteomes" id="UP000002630">
    <property type="component" value="Unassembled WGS sequence"/>
</dbReference>
<dbReference type="OrthoDB" id="188146at2759"/>
<evidence type="ECO:0000313" key="4">
    <source>
        <dbReference type="EMBL" id="CBJ32584.1"/>
    </source>
</evidence>
<keyword evidence="5" id="KW-1185">Reference proteome</keyword>
<evidence type="ECO:0000256" key="2">
    <source>
        <dbReference type="SAM" id="SignalP"/>
    </source>
</evidence>
<feature type="domain" description="Amine oxidase" evidence="3">
    <location>
        <begin position="360"/>
        <end position="575"/>
    </location>
</feature>